<feature type="domain" description="CdaR GGDEF-like" evidence="4">
    <location>
        <begin position="273"/>
        <end position="388"/>
    </location>
</feature>
<dbReference type="Proteomes" id="UP000429644">
    <property type="component" value="Unassembled WGS sequence"/>
</dbReference>
<sequence>MPLTLEAVLRHPSLARGEPRVLAGAGGLQRRVRWIHSSEVLEIAALLRGGELLLTGGGMLGAASEEDQRRYVRELAERRVAGVGIETDRGLPEVPPPLLAEAERLGFPVVELRRRIPFVDVAEAVNAELVNASVVRLRFGGELAHALSALLAQGRDAHALLDLVVRRTGAGAALYDSRGGLMIQLPATADEQPDEQDEPPPAVAGLTSRITVRGAHAATLVLTPGPDSDLDLLGVAGERASEALGLALLRTRPPSTRELAGSELARLASGGPQERRRLTQLAQIVGIDPADPVVALALITPATSTGLPGLDGLLQRHGRVAMDASETQVRIVMSLPDRHGAARSRHALAARLTAWVQELEAVGVGVGPIVPDLAAVATSMEAAEAAVRDRPTYGPGWAVDATTAAVEHLLDAPGLDARRELFVRGQLAMLLALRPVEGETLMHTLETYFDCGCNKTRTAELLHLQRQSLYGRLDRAFGLLGGDPTGTDRALPLHLALRLRQRRGA</sequence>
<dbReference type="Pfam" id="PF17853">
    <property type="entry name" value="GGDEF_2"/>
    <property type="match status" value="1"/>
</dbReference>
<evidence type="ECO:0000256" key="1">
    <source>
        <dbReference type="ARBA" id="ARBA00006754"/>
    </source>
</evidence>
<name>A0A7J9URP5_9MICO</name>
<dbReference type="InterPro" id="IPR041522">
    <property type="entry name" value="CdaR_GGDEF"/>
</dbReference>
<feature type="non-terminal residue" evidence="5">
    <location>
        <position position="1"/>
    </location>
</feature>
<protein>
    <submittedName>
        <fullName evidence="5">PucR family transcriptional regulator</fullName>
    </submittedName>
</protein>
<evidence type="ECO:0000313" key="5">
    <source>
        <dbReference type="EMBL" id="MPV87285.1"/>
    </source>
</evidence>
<feature type="domain" description="Purine catabolism PurC-like" evidence="2">
    <location>
        <begin position="8"/>
        <end position="128"/>
    </location>
</feature>
<dbReference type="PANTHER" id="PTHR33744:SF7">
    <property type="entry name" value="PUCR FAMILY TRANSCRIPTIONAL REGULATOR"/>
    <property type="match status" value="1"/>
</dbReference>
<gene>
    <name evidence="5" type="ORF">GB882_01285</name>
</gene>
<dbReference type="Pfam" id="PF13556">
    <property type="entry name" value="HTH_30"/>
    <property type="match status" value="1"/>
</dbReference>
<dbReference type="InterPro" id="IPR012914">
    <property type="entry name" value="PucR_dom"/>
</dbReference>
<dbReference type="AlphaFoldDB" id="A0A7J9URP5"/>
<dbReference type="EMBL" id="WHPD01000275">
    <property type="protein sequence ID" value="MPV87285.1"/>
    <property type="molecule type" value="Genomic_DNA"/>
</dbReference>
<keyword evidence="6" id="KW-1185">Reference proteome</keyword>
<evidence type="ECO:0000313" key="6">
    <source>
        <dbReference type="Proteomes" id="UP000429644"/>
    </source>
</evidence>
<dbReference type="PANTHER" id="PTHR33744">
    <property type="entry name" value="CARBOHYDRATE DIACID REGULATOR"/>
    <property type="match status" value="1"/>
</dbReference>
<comment type="similarity">
    <text evidence="1">Belongs to the CdaR family.</text>
</comment>
<dbReference type="InterPro" id="IPR025736">
    <property type="entry name" value="PucR_C-HTH_dom"/>
</dbReference>
<proteinExistence type="inferred from homology"/>
<evidence type="ECO:0000259" key="2">
    <source>
        <dbReference type="Pfam" id="PF07905"/>
    </source>
</evidence>
<dbReference type="OrthoDB" id="2973014at2"/>
<organism evidence="5 6">
    <name type="scientific">Georgenia ruanii</name>
    <dbReference type="NCBI Taxonomy" id="348442"/>
    <lineage>
        <taxon>Bacteria</taxon>
        <taxon>Bacillati</taxon>
        <taxon>Actinomycetota</taxon>
        <taxon>Actinomycetes</taxon>
        <taxon>Micrococcales</taxon>
        <taxon>Bogoriellaceae</taxon>
        <taxon>Georgenia</taxon>
    </lineage>
</organism>
<dbReference type="Pfam" id="PF07905">
    <property type="entry name" value="PucR"/>
    <property type="match status" value="1"/>
</dbReference>
<reference evidence="5 6" key="1">
    <citation type="submission" date="2019-10" db="EMBL/GenBank/DDBJ databases">
        <title>Georgenia wutianyii sp. nov. and Georgenia yuyongxinii sp. nov. isolated from plateau pika (Ochotona curzoniae) in the Qinghai-Tibet plateau of China.</title>
        <authorList>
            <person name="Tian Z."/>
        </authorList>
    </citation>
    <scope>NUCLEOTIDE SEQUENCE [LARGE SCALE GENOMIC DNA]</scope>
    <source>
        <strain evidence="5 6">JCM 15130</strain>
    </source>
</reference>
<dbReference type="InterPro" id="IPR042070">
    <property type="entry name" value="PucR_C-HTH_sf"/>
</dbReference>
<comment type="caution">
    <text evidence="5">The sequence shown here is derived from an EMBL/GenBank/DDBJ whole genome shotgun (WGS) entry which is preliminary data.</text>
</comment>
<dbReference type="InterPro" id="IPR051448">
    <property type="entry name" value="CdaR-like_regulators"/>
</dbReference>
<dbReference type="Gene3D" id="1.10.10.2840">
    <property type="entry name" value="PucR C-terminal helix-turn-helix domain"/>
    <property type="match status" value="1"/>
</dbReference>
<feature type="domain" description="PucR C-terminal helix-turn-helix" evidence="3">
    <location>
        <begin position="441"/>
        <end position="499"/>
    </location>
</feature>
<evidence type="ECO:0000259" key="4">
    <source>
        <dbReference type="Pfam" id="PF17853"/>
    </source>
</evidence>
<accession>A0A7J9URP5</accession>
<dbReference type="RefSeq" id="WP_152229836.1">
    <property type="nucleotide sequence ID" value="NZ_BAAAOT010000001.1"/>
</dbReference>
<evidence type="ECO:0000259" key="3">
    <source>
        <dbReference type="Pfam" id="PF13556"/>
    </source>
</evidence>